<feature type="transmembrane region" description="Helical" evidence="2">
    <location>
        <begin position="151"/>
        <end position="170"/>
    </location>
</feature>
<feature type="transmembrane region" description="Helical" evidence="2">
    <location>
        <begin position="315"/>
        <end position="334"/>
    </location>
</feature>
<dbReference type="AlphaFoldDB" id="A0A1L0B5R5"/>
<evidence type="ECO:0000256" key="1">
    <source>
        <dbReference type="SAM" id="MobiDB-lite"/>
    </source>
</evidence>
<evidence type="ECO:0000313" key="3">
    <source>
        <dbReference type="EMBL" id="SGZ40387.1"/>
    </source>
</evidence>
<sequence>MTDQVKIYTQFITNYCIALVPLSLFGLYSFNDQFSIFYTLYLILWGILVKNYWFNFKLPSITQVDHNPRKITNKRVFFKNIIITPIILVALLVGQVFTLLLEVVLTQVIQIDSFVLKTIISLVPTILTTLLVKLTTFIFDKTIDPKIDYIITIWTSFTPLLLTLFVYLPLGYKLNFNNHLLSIQDRVQRSYLYNNNMKIITNDFKINQQRFIDQYKYFIITNQVVSLALENILPKVLNKNFNYIEPLDLNLGYLKYIMNFGFIVVFSNIWSLSPLISMLFILVNFYIDGIKIKKGKINNIHSNDFNSLVKTMYQIVTLFTVLSSIVQPALILMYRYSKIPGVGLANNDSSNWFKSSPVNMDYSLIIAVAFGIEHLCFGLDKVIKKLSITKLSKTTNTKPVEVEDKVQHQASDDSAMTTSYKPREPETTVEEEPEVEVKEPVPEKSPVVSANEESKPVTTQTNNNKPVQPIKYDNVIPGDILADVTGDDADLSNGATLPDVLPISETAKKTSLPTKQPTISSSEKPKVSPIHKDNDHKHPVLKNDVPEVSPAMAADAALKHTTQTTVRQHNHTEKNLGTEQPKQYENNVISSKVMKQDPAKSLRKKHSDESIFSKIKDKKKKKKIFGLKI</sequence>
<keyword evidence="2" id="KW-0472">Membrane</keyword>
<accession>A0A1L0B5R5</accession>
<keyword evidence="4" id="KW-1185">Reference proteome</keyword>
<feature type="region of interest" description="Disordered" evidence="1">
    <location>
        <begin position="506"/>
        <end position="543"/>
    </location>
</feature>
<feature type="compositionally biased region" description="Polar residues" evidence="1">
    <location>
        <begin position="456"/>
        <end position="466"/>
    </location>
</feature>
<keyword evidence="2" id="KW-0812">Transmembrane</keyword>
<feature type="transmembrane region" description="Helical" evidence="2">
    <location>
        <begin position="36"/>
        <end position="56"/>
    </location>
</feature>
<feature type="transmembrane region" description="Helical" evidence="2">
    <location>
        <begin position="362"/>
        <end position="383"/>
    </location>
</feature>
<feature type="transmembrane region" description="Helical" evidence="2">
    <location>
        <begin position="12"/>
        <end position="30"/>
    </location>
</feature>
<organism evidence="3 4">
    <name type="scientific">Hanseniaspora guilliermondii</name>
    <dbReference type="NCBI Taxonomy" id="56406"/>
    <lineage>
        <taxon>Eukaryota</taxon>
        <taxon>Fungi</taxon>
        <taxon>Dikarya</taxon>
        <taxon>Ascomycota</taxon>
        <taxon>Saccharomycotina</taxon>
        <taxon>Saccharomycetes</taxon>
        <taxon>Saccharomycodales</taxon>
        <taxon>Saccharomycodaceae</taxon>
        <taxon>Hanseniaspora</taxon>
    </lineage>
</organism>
<feature type="compositionally biased region" description="Basic and acidic residues" evidence="1">
    <location>
        <begin position="400"/>
        <end position="411"/>
    </location>
</feature>
<gene>
    <name evidence="3" type="ORF">HGUI_02587</name>
</gene>
<dbReference type="EMBL" id="FQNF01000049">
    <property type="protein sequence ID" value="SGZ40387.1"/>
    <property type="molecule type" value="Genomic_DNA"/>
</dbReference>
<feature type="transmembrane region" description="Helical" evidence="2">
    <location>
        <begin position="256"/>
        <end position="287"/>
    </location>
</feature>
<feature type="region of interest" description="Disordered" evidence="1">
    <location>
        <begin position="560"/>
        <end position="582"/>
    </location>
</feature>
<feature type="region of interest" description="Disordered" evidence="1">
    <location>
        <begin position="400"/>
        <end position="470"/>
    </location>
</feature>
<feature type="transmembrane region" description="Helical" evidence="2">
    <location>
        <begin position="119"/>
        <end position="139"/>
    </location>
</feature>
<proteinExistence type="predicted"/>
<feature type="compositionally biased region" description="Basic and acidic residues" evidence="1">
    <location>
        <begin position="523"/>
        <end position="538"/>
    </location>
</feature>
<dbReference type="OrthoDB" id="3973153at2759"/>
<dbReference type="Proteomes" id="UP000183365">
    <property type="component" value="Unassembled WGS sequence"/>
</dbReference>
<reference evidence="4" key="1">
    <citation type="submission" date="2016-11" db="EMBL/GenBank/DDBJ databases">
        <authorList>
            <person name="Guldener U."/>
        </authorList>
    </citation>
    <scope>NUCLEOTIDE SEQUENCE [LARGE SCALE GENOMIC DNA]</scope>
</reference>
<feature type="compositionally biased region" description="Polar residues" evidence="1">
    <location>
        <begin position="509"/>
        <end position="522"/>
    </location>
</feature>
<protein>
    <recommendedName>
        <fullName evidence="5">Increased sodium tolerance protein 2</fullName>
    </recommendedName>
</protein>
<evidence type="ECO:0000256" key="2">
    <source>
        <dbReference type="SAM" id="Phobius"/>
    </source>
</evidence>
<feature type="transmembrane region" description="Helical" evidence="2">
    <location>
        <begin position="77"/>
        <end position="99"/>
    </location>
</feature>
<evidence type="ECO:0008006" key="5">
    <source>
        <dbReference type="Google" id="ProtNLM"/>
    </source>
</evidence>
<dbReference type="VEuPathDB" id="FungiDB:HGUI_02587"/>
<name>A0A1L0B5R5_9ASCO</name>
<keyword evidence="2" id="KW-1133">Transmembrane helix</keyword>
<evidence type="ECO:0000313" key="4">
    <source>
        <dbReference type="Proteomes" id="UP000183365"/>
    </source>
</evidence>